<dbReference type="PROSITE" id="PS00893">
    <property type="entry name" value="NUDIX_BOX"/>
    <property type="match status" value="1"/>
</dbReference>
<proteinExistence type="inferred from homology"/>
<evidence type="ECO:0000256" key="1">
    <source>
        <dbReference type="ARBA" id="ARBA00001946"/>
    </source>
</evidence>
<name>A0A2A4CQ06_9RHOB</name>
<evidence type="ECO:0000256" key="3">
    <source>
        <dbReference type="RuleBase" id="RU003476"/>
    </source>
</evidence>
<dbReference type="InterPro" id="IPR000086">
    <property type="entry name" value="NUDIX_hydrolase_dom"/>
</dbReference>
<dbReference type="CDD" id="cd04684">
    <property type="entry name" value="NUDIX_Hydrolase"/>
    <property type="match status" value="1"/>
</dbReference>
<accession>A0A2A4CQ06</accession>
<dbReference type="OrthoDB" id="9816040at2"/>
<dbReference type="InterPro" id="IPR020084">
    <property type="entry name" value="NUDIX_hydrolase_CS"/>
</dbReference>
<dbReference type="RefSeq" id="WP_096433563.1">
    <property type="nucleotide sequence ID" value="NZ_NTJD01000006.1"/>
</dbReference>
<organism evidence="5 6">
    <name type="scientific">Pseudothioclava arenosa</name>
    <dbReference type="NCBI Taxonomy" id="1795308"/>
    <lineage>
        <taxon>Bacteria</taxon>
        <taxon>Pseudomonadati</taxon>
        <taxon>Pseudomonadota</taxon>
        <taxon>Alphaproteobacteria</taxon>
        <taxon>Rhodobacterales</taxon>
        <taxon>Paracoccaceae</taxon>
        <taxon>Pseudothioclava</taxon>
    </lineage>
</organism>
<dbReference type="GO" id="GO:0016787">
    <property type="term" value="F:hydrolase activity"/>
    <property type="evidence" value="ECO:0007669"/>
    <property type="project" value="UniProtKB-KW"/>
</dbReference>
<keyword evidence="6" id="KW-1185">Reference proteome</keyword>
<evidence type="ECO:0000256" key="2">
    <source>
        <dbReference type="ARBA" id="ARBA00022801"/>
    </source>
</evidence>
<comment type="caution">
    <text evidence="5">The sequence shown here is derived from an EMBL/GenBank/DDBJ whole genome shotgun (WGS) entry which is preliminary data.</text>
</comment>
<evidence type="ECO:0000259" key="4">
    <source>
        <dbReference type="PROSITE" id="PS51462"/>
    </source>
</evidence>
<evidence type="ECO:0000313" key="6">
    <source>
        <dbReference type="Proteomes" id="UP000243507"/>
    </source>
</evidence>
<dbReference type="PROSITE" id="PS51462">
    <property type="entry name" value="NUDIX"/>
    <property type="match status" value="1"/>
</dbReference>
<dbReference type="PANTHER" id="PTHR43046:SF14">
    <property type="entry name" value="MUTT_NUDIX FAMILY PROTEIN"/>
    <property type="match status" value="1"/>
</dbReference>
<protein>
    <submittedName>
        <fullName evidence="5">NUDIX hydrolase</fullName>
    </submittedName>
</protein>
<reference evidence="5 6" key="1">
    <citation type="submission" date="2017-09" db="EMBL/GenBank/DDBJ databases">
        <title>A multilocus sequence analysis scheme for characterization of bacteria in the genus Thioclava.</title>
        <authorList>
            <person name="Liu Y."/>
            <person name="Shao Z."/>
        </authorList>
    </citation>
    <scope>NUCLEOTIDE SEQUENCE [LARGE SCALE GENOMIC DNA]</scope>
    <source>
        <strain evidence="5 6">CAU 1312</strain>
    </source>
</reference>
<dbReference type="SUPFAM" id="SSF55811">
    <property type="entry name" value="Nudix"/>
    <property type="match status" value="1"/>
</dbReference>
<sequence length="150" mass="17008">MIRRFGEPVQGDQKYRRRAGAYAVLWRDGEVLVTHKAAPVPEYQLPGGGIDPGESPVRALHREVYEETGYRIAPPRRLGAFRRFTYMPEYDIWAEKFCTIYLARPVHRLGPPTEPGHSAVWMQPEAAANLLGSAGDRHFLRQAIGLLRRG</sequence>
<gene>
    <name evidence="5" type="ORF">CLN94_09505</name>
</gene>
<dbReference type="InterPro" id="IPR020476">
    <property type="entry name" value="Nudix_hydrolase"/>
</dbReference>
<keyword evidence="2 3" id="KW-0378">Hydrolase</keyword>
<comment type="cofactor">
    <cofactor evidence="1">
        <name>Mg(2+)</name>
        <dbReference type="ChEBI" id="CHEBI:18420"/>
    </cofactor>
</comment>
<dbReference type="AlphaFoldDB" id="A0A2A4CQ06"/>
<dbReference type="PRINTS" id="PR00502">
    <property type="entry name" value="NUDIXFAMILY"/>
</dbReference>
<dbReference type="Pfam" id="PF00293">
    <property type="entry name" value="NUDIX"/>
    <property type="match status" value="1"/>
</dbReference>
<comment type="similarity">
    <text evidence="3">Belongs to the Nudix hydrolase family.</text>
</comment>
<dbReference type="EMBL" id="NTJD01000006">
    <property type="protein sequence ID" value="PCD76410.1"/>
    <property type="molecule type" value="Genomic_DNA"/>
</dbReference>
<dbReference type="PANTHER" id="PTHR43046">
    <property type="entry name" value="GDP-MANNOSE MANNOSYL HYDROLASE"/>
    <property type="match status" value="1"/>
</dbReference>
<feature type="domain" description="Nudix hydrolase" evidence="4">
    <location>
        <begin position="16"/>
        <end position="145"/>
    </location>
</feature>
<evidence type="ECO:0000313" key="5">
    <source>
        <dbReference type="EMBL" id="PCD76410.1"/>
    </source>
</evidence>
<dbReference type="InterPro" id="IPR015797">
    <property type="entry name" value="NUDIX_hydrolase-like_dom_sf"/>
</dbReference>
<dbReference type="Proteomes" id="UP000243507">
    <property type="component" value="Unassembled WGS sequence"/>
</dbReference>
<dbReference type="Gene3D" id="3.90.79.10">
    <property type="entry name" value="Nucleoside Triphosphate Pyrophosphohydrolase"/>
    <property type="match status" value="1"/>
</dbReference>